<feature type="transmembrane region" description="Helical" evidence="2">
    <location>
        <begin position="157"/>
        <end position="177"/>
    </location>
</feature>
<dbReference type="HOGENOM" id="CLU_502550_0_0_1"/>
<evidence type="ECO:0000313" key="3">
    <source>
        <dbReference type="EMBL" id="EGG12473.1"/>
    </source>
</evidence>
<gene>
    <name evidence="3" type="ORF">MELLADRAFT_101615</name>
</gene>
<dbReference type="EMBL" id="GL883091">
    <property type="protein sequence ID" value="EGG12473.1"/>
    <property type="molecule type" value="Genomic_DNA"/>
</dbReference>
<feature type="transmembrane region" description="Helical" evidence="2">
    <location>
        <begin position="295"/>
        <end position="317"/>
    </location>
</feature>
<dbReference type="VEuPathDB" id="FungiDB:MELLADRAFT_101615"/>
<sequence length="542" mass="59455">MASDSNADTAPTDISGPLLIGILLSTLLFGIVLGLSFQYLSAVSRSSKLAPESCLARKSSRSRLVAILNARLKRQVPSFFFGEHAFRTFTVLALHLAGLSQTIIRFYLLWQLAIVQSHLDLSLNPFVIPFGKVLFPNTLSTYGCPAFLKIGSVRTGVAISSNLLTLMIQTIVQISLLKRAQKLDRIATYSAALATERDQNHAISLSSDTHSIRIEPGEEEDNEWLFALRHRRLITHSLYLQQGSSAWRWKSIQLLIGICAATGVASAVLNTIGPFERHQGIALSNTSSLVNQKAGSVTLITPIWYMLSAIVDVLISASTIRDLGKIRNQVLNICNNRNDRSNVNIGGISEWCANCFHHSVLLSTREGVAITLITVLTTSLRSQESRNCKPPDAYPLKSSSTKRLQKSSITNPGSEGRSSTRPPRSMPAAMIRENTNLSLTYDSSDTHLDCENVLSIHYSRTSHDAPPQLRVSSQSPETSLTSWCTWGERGPDPDRLSPNSSVSRLSASTINSKPEYPLHSRFSDWGSATPETATFRSTSTMS</sequence>
<feature type="transmembrane region" description="Helical" evidence="2">
    <location>
        <begin position="18"/>
        <end position="40"/>
    </location>
</feature>
<organism evidence="4">
    <name type="scientific">Melampsora larici-populina (strain 98AG31 / pathotype 3-4-7)</name>
    <name type="common">Poplar leaf rust fungus</name>
    <dbReference type="NCBI Taxonomy" id="747676"/>
    <lineage>
        <taxon>Eukaryota</taxon>
        <taxon>Fungi</taxon>
        <taxon>Dikarya</taxon>
        <taxon>Basidiomycota</taxon>
        <taxon>Pucciniomycotina</taxon>
        <taxon>Pucciniomycetes</taxon>
        <taxon>Pucciniales</taxon>
        <taxon>Melampsoraceae</taxon>
        <taxon>Melampsora</taxon>
    </lineage>
</organism>
<evidence type="ECO:0000313" key="4">
    <source>
        <dbReference type="Proteomes" id="UP000001072"/>
    </source>
</evidence>
<dbReference type="RefSeq" id="XP_007404848.1">
    <property type="nucleotide sequence ID" value="XM_007404786.1"/>
</dbReference>
<reference evidence="4" key="1">
    <citation type="journal article" date="2011" name="Proc. Natl. Acad. Sci. U.S.A.">
        <title>Obligate biotrophy features unraveled by the genomic analysis of rust fungi.</title>
        <authorList>
            <person name="Duplessis S."/>
            <person name="Cuomo C.A."/>
            <person name="Lin Y.-C."/>
            <person name="Aerts A."/>
            <person name="Tisserant E."/>
            <person name="Veneault-Fourrey C."/>
            <person name="Joly D.L."/>
            <person name="Hacquard S."/>
            <person name="Amselem J."/>
            <person name="Cantarel B.L."/>
            <person name="Chiu R."/>
            <person name="Coutinho P.M."/>
            <person name="Feau N."/>
            <person name="Field M."/>
            <person name="Frey P."/>
            <person name="Gelhaye E."/>
            <person name="Goldberg J."/>
            <person name="Grabherr M.G."/>
            <person name="Kodira C.D."/>
            <person name="Kohler A."/>
            <person name="Kuees U."/>
            <person name="Lindquist E.A."/>
            <person name="Lucas S.M."/>
            <person name="Mago R."/>
            <person name="Mauceli E."/>
            <person name="Morin E."/>
            <person name="Murat C."/>
            <person name="Pangilinan J.L."/>
            <person name="Park R."/>
            <person name="Pearson M."/>
            <person name="Quesneville H."/>
            <person name="Rouhier N."/>
            <person name="Sakthikumar S."/>
            <person name="Salamov A.A."/>
            <person name="Schmutz J."/>
            <person name="Selles B."/>
            <person name="Shapiro H."/>
            <person name="Tanguay P."/>
            <person name="Tuskan G.A."/>
            <person name="Henrissat B."/>
            <person name="Van de Peer Y."/>
            <person name="Rouze P."/>
            <person name="Ellis J.G."/>
            <person name="Dodds P.N."/>
            <person name="Schein J.E."/>
            <person name="Zhong S."/>
            <person name="Hamelin R.C."/>
            <person name="Grigoriev I.V."/>
            <person name="Szabo L.J."/>
            <person name="Martin F."/>
        </authorList>
    </citation>
    <scope>NUCLEOTIDE SEQUENCE [LARGE SCALE GENOMIC DNA]</scope>
    <source>
        <strain evidence="4">98AG31 / pathotype 3-4-7</strain>
    </source>
</reference>
<feature type="compositionally biased region" description="Polar residues" evidence="1">
    <location>
        <begin position="397"/>
        <end position="422"/>
    </location>
</feature>
<keyword evidence="2" id="KW-0812">Transmembrane</keyword>
<dbReference type="GeneID" id="18921413"/>
<feature type="region of interest" description="Disordered" evidence="1">
    <location>
        <begin position="384"/>
        <end position="428"/>
    </location>
</feature>
<dbReference type="Proteomes" id="UP000001072">
    <property type="component" value="Unassembled WGS sequence"/>
</dbReference>
<dbReference type="KEGG" id="mlr:MELLADRAFT_101615"/>
<proteinExistence type="predicted"/>
<keyword evidence="2" id="KW-1133">Transmembrane helix</keyword>
<evidence type="ECO:0000256" key="2">
    <source>
        <dbReference type="SAM" id="Phobius"/>
    </source>
</evidence>
<protein>
    <submittedName>
        <fullName evidence="3">Uncharacterized protein</fullName>
    </submittedName>
</protein>
<feature type="compositionally biased region" description="Polar residues" evidence="1">
    <location>
        <begin position="497"/>
        <end position="512"/>
    </location>
</feature>
<feature type="transmembrane region" description="Helical" evidence="2">
    <location>
        <begin position="89"/>
        <end position="110"/>
    </location>
</feature>
<feature type="region of interest" description="Disordered" evidence="1">
    <location>
        <begin position="488"/>
        <end position="542"/>
    </location>
</feature>
<evidence type="ECO:0000256" key="1">
    <source>
        <dbReference type="SAM" id="MobiDB-lite"/>
    </source>
</evidence>
<dbReference type="OrthoDB" id="10376243at2759"/>
<dbReference type="InParanoid" id="F4R6E9"/>
<feature type="compositionally biased region" description="Polar residues" evidence="1">
    <location>
        <begin position="529"/>
        <end position="542"/>
    </location>
</feature>
<keyword evidence="4" id="KW-1185">Reference proteome</keyword>
<keyword evidence="2" id="KW-0472">Membrane</keyword>
<feature type="transmembrane region" description="Helical" evidence="2">
    <location>
        <begin position="254"/>
        <end position="275"/>
    </location>
</feature>
<dbReference type="AlphaFoldDB" id="F4R6E9"/>
<name>F4R6E9_MELLP</name>
<accession>F4R6E9</accession>